<dbReference type="InterPro" id="IPR000086">
    <property type="entry name" value="NUDIX_hydrolase_dom"/>
</dbReference>
<dbReference type="Gene3D" id="3.90.79.10">
    <property type="entry name" value="Nucleoside Triphosphate Pyrophosphohydrolase"/>
    <property type="match status" value="1"/>
</dbReference>
<dbReference type="SUPFAM" id="SSF55811">
    <property type="entry name" value="Nudix"/>
    <property type="match status" value="1"/>
</dbReference>
<dbReference type="EMBL" id="JACHXW010000010">
    <property type="protein sequence ID" value="MBB3153508.1"/>
    <property type="molecule type" value="Genomic_DNA"/>
</dbReference>
<evidence type="ECO:0000313" key="5">
    <source>
        <dbReference type="Proteomes" id="UP000518605"/>
    </source>
</evidence>
<organism evidence="4 5">
    <name type="scientific">Paenibacillus endophyticus</name>
    <dbReference type="NCBI Taxonomy" id="1294268"/>
    <lineage>
        <taxon>Bacteria</taxon>
        <taxon>Bacillati</taxon>
        <taxon>Bacillota</taxon>
        <taxon>Bacilli</taxon>
        <taxon>Bacillales</taxon>
        <taxon>Paenibacillaceae</taxon>
        <taxon>Paenibacillus</taxon>
    </lineage>
</organism>
<dbReference type="PANTHER" id="PTHR43046">
    <property type="entry name" value="GDP-MANNOSE MANNOSYL HYDROLASE"/>
    <property type="match status" value="1"/>
</dbReference>
<gene>
    <name evidence="4" type="ORF">FHS16_003570</name>
</gene>
<dbReference type="PROSITE" id="PS51462">
    <property type="entry name" value="NUDIX"/>
    <property type="match status" value="1"/>
</dbReference>
<dbReference type="InterPro" id="IPR015797">
    <property type="entry name" value="NUDIX_hydrolase-like_dom_sf"/>
</dbReference>
<protein>
    <submittedName>
        <fullName evidence="4">8-oxo-dGTP pyrophosphatase MutT (NUDIX family)</fullName>
    </submittedName>
</protein>
<dbReference type="Pfam" id="PF00293">
    <property type="entry name" value="NUDIX"/>
    <property type="match status" value="1"/>
</dbReference>
<evidence type="ECO:0000313" key="4">
    <source>
        <dbReference type="EMBL" id="MBB3153508.1"/>
    </source>
</evidence>
<reference evidence="4 5" key="1">
    <citation type="submission" date="2020-08" db="EMBL/GenBank/DDBJ databases">
        <title>Genomic Encyclopedia of Type Strains, Phase III (KMG-III): the genomes of soil and plant-associated and newly described type strains.</title>
        <authorList>
            <person name="Whitman W."/>
        </authorList>
    </citation>
    <scope>NUCLEOTIDE SEQUENCE [LARGE SCALE GENOMIC DNA]</scope>
    <source>
        <strain evidence="4 5">CECT 8234</strain>
    </source>
</reference>
<dbReference type="GO" id="GO:0016787">
    <property type="term" value="F:hydrolase activity"/>
    <property type="evidence" value="ECO:0007669"/>
    <property type="project" value="UniProtKB-KW"/>
</dbReference>
<dbReference type="Proteomes" id="UP000518605">
    <property type="component" value="Unassembled WGS sequence"/>
</dbReference>
<comment type="caution">
    <text evidence="4">The sequence shown here is derived from an EMBL/GenBank/DDBJ whole genome shotgun (WGS) entry which is preliminary data.</text>
</comment>
<evidence type="ECO:0000259" key="3">
    <source>
        <dbReference type="PROSITE" id="PS51462"/>
    </source>
</evidence>
<proteinExistence type="predicted"/>
<accession>A0A7W5C9D9</accession>
<sequence>MEPGESFEEVAKRELFEETGLTAISLELFHVFSGNDLYYKYPHGDEVYNVVSAYECIHFDGSLNEDGSETLELRFFKYDGIPTELSPPDIPVITKFLQDHASSRG</sequence>
<dbReference type="PANTHER" id="PTHR43046:SF2">
    <property type="entry name" value="8-OXO-DGTP DIPHOSPHATASE-RELATED"/>
    <property type="match status" value="1"/>
</dbReference>
<keyword evidence="2" id="KW-0378">Hydrolase</keyword>
<comment type="cofactor">
    <cofactor evidence="1">
        <name>Mg(2+)</name>
        <dbReference type="ChEBI" id="CHEBI:18420"/>
    </cofactor>
</comment>
<feature type="domain" description="Nudix hydrolase" evidence="3">
    <location>
        <begin position="1"/>
        <end position="98"/>
    </location>
</feature>
<evidence type="ECO:0000256" key="2">
    <source>
        <dbReference type="ARBA" id="ARBA00022801"/>
    </source>
</evidence>
<name>A0A7W5C9D9_9BACL</name>
<evidence type="ECO:0000256" key="1">
    <source>
        <dbReference type="ARBA" id="ARBA00001946"/>
    </source>
</evidence>
<keyword evidence="5" id="KW-1185">Reference proteome</keyword>
<dbReference type="AlphaFoldDB" id="A0A7W5C9D9"/>